<accession>A0A9Q3E854</accession>
<dbReference type="GO" id="GO:0003824">
    <property type="term" value="F:catalytic activity"/>
    <property type="evidence" value="ECO:0007669"/>
    <property type="project" value="UniProtKB-KW"/>
</dbReference>
<name>A0A9Q3E854_9BASI</name>
<proteinExistence type="predicted"/>
<dbReference type="Proteomes" id="UP000765509">
    <property type="component" value="Unassembled WGS sequence"/>
</dbReference>
<dbReference type="PANTHER" id="PTHR37984:SF5">
    <property type="entry name" value="PROTEIN NYNRIN-LIKE"/>
    <property type="match status" value="1"/>
</dbReference>
<dbReference type="EMBL" id="AVOT02023091">
    <property type="protein sequence ID" value="MBW0512957.1"/>
    <property type="molecule type" value="Genomic_DNA"/>
</dbReference>
<dbReference type="SUPFAM" id="SSF56672">
    <property type="entry name" value="DNA/RNA polymerases"/>
    <property type="match status" value="1"/>
</dbReference>
<evidence type="ECO:0000259" key="2">
    <source>
        <dbReference type="Pfam" id="PF17919"/>
    </source>
</evidence>
<dbReference type="InterPro" id="IPR041577">
    <property type="entry name" value="RT_RNaseH_2"/>
</dbReference>
<sequence length="125" mass="14368">MNVDRVKAFEYLRNALTTAPLLLIPEFKLPFKLYIDASRDGLGAELHQVQIINDKLVEGPICFISMQIKQTEARYGASEMKFLFILWALEKLNYFLKGCVFELITDYTTVKSLLKRKPPNGHTLT</sequence>
<dbReference type="InterPro" id="IPR043502">
    <property type="entry name" value="DNA/RNA_pol_sf"/>
</dbReference>
<dbReference type="Pfam" id="PF17919">
    <property type="entry name" value="RT_RNaseH_2"/>
    <property type="match status" value="1"/>
</dbReference>
<evidence type="ECO:0000313" key="4">
    <source>
        <dbReference type="Proteomes" id="UP000765509"/>
    </source>
</evidence>
<reference evidence="3" key="1">
    <citation type="submission" date="2021-03" db="EMBL/GenBank/DDBJ databases">
        <title>Draft genome sequence of rust myrtle Austropuccinia psidii MF-1, a brazilian biotype.</title>
        <authorList>
            <person name="Quecine M.C."/>
            <person name="Pachon D.M.R."/>
            <person name="Bonatelli M.L."/>
            <person name="Correr F.H."/>
            <person name="Franceschini L.M."/>
            <person name="Leite T.F."/>
            <person name="Margarido G.R.A."/>
            <person name="Almeida C.A."/>
            <person name="Ferrarezi J.A."/>
            <person name="Labate C.A."/>
        </authorList>
    </citation>
    <scope>NUCLEOTIDE SEQUENCE</scope>
    <source>
        <strain evidence="3">MF-1</strain>
    </source>
</reference>
<dbReference type="PANTHER" id="PTHR37984">
    <property type="entry name" value="PROTEIN CBG26694"/>
    <property type="match status" value="1"/>
</dbReference>
<dbReference type="InterPro" id="IPR050951">
    <property type="entry name" value="Retrovirus_Pol_polyprotein"/>
</dbReference>
<keyword evidence="1" id="KW-0511">Multifunctional enzyme</keyword>
<feature type="domain" description="Reverse transcriptase/retrotransposon-derived protein RNase H-like" evidence="2">
    <location>
        <begin position="5"/>
        <end position="102"/>
    </location>
</feature>
<evidence type="ECO:0000256" key="1">
    <source>
        <dbReference type="ARBA" id="ARBA00023268"/>
    </source>
</evidence>
<organism evidence="3 4">
    <name type="scientific">Austropuccinia psidii MF-1</name>
    <dbReference type="NCBI Taxonomy" id="1389203"/>
    <lineage>
        <taxon>Eukaryota</taxon>
        <taxon>Fungi</taxon>
        <taxon>Dikarya</taxon>
        <taxon>Basidiomycota</taxon>
        <taxon>Pucciniomycotina</taxon>
        <taxon>Pucciniomycetes</taxon>
        <taxon>Pucciniales</taxon>
        <taxon>Sphaerophragmiaceae</taxon>
        <taxon>Austropuccinia</taxon>
    </lineage>
</organism>
<evidence type="ECO:0000313" key="3">
    <source>
        <dbReference type="EMBL" id="MBW0512957.1"/>
    </source>
</evidence>
<dbReference type="AlphaFoldDB" id="A0A9Q3E854"/>
<comment type="caution">
    <text evidence="3">The sequence shown here is derived from an EMBL/GenBank/DDBJ whole genome shotgun (WGS) entry which is preliminary data.</text>
</comment>
<protein>
    <recommendedName>
        <fullName evidence="2">Reverse transcriptase/retrotransposon-derived protein RNase H-like domain-containing protein</fullName>
    </recommendedName>
</protein>
<keyword evidence="4" id="KW-1185">Reference proteome</keyword>
<gene>
    <name evidence="3" type="ORF">O181_052672</name>
</gene>